<protein>
    <submittedName>
        <fullName evidence="2">Uncharacterized protein</fullName>
    </submittedName>
</protein>
<comment type="similarity">
    <text evidence="1">Belongs to the calycin superfamily. Fatty-acid binding protein (FABP) family.</text>
</comment>
<dbReference type="PANTHER" id="PTHR11955">
    <property type="entry name" value="FATTY ACID BINDING PROTEIN"/>
    <property type="match status" value="1"/>
</dbReference>
<evidence type="ECO:0000313" key="2">
    <source>
        <dbReference type="EMBL" id="KAF5398526.1"/>
    </source>
</evidence>
<organism evidence="2 3">
    <name type="scientific">Paragonimus heterotremus</name>
    <dbReference type="NCBI Taxonomy" id="100268"/>
    <lineage>
        <taxon>Eukaryota</taxon>
        <taxon>Metazoa</taxon>
        <taxon>Spiralia</taxon>
        <taxon>Lophotrochozoa</taxon>
        <taxon>Platyhelminthes</taxon>
        <taxon>Trematoda</taxon>
        <taxon>Digenea</taxon>
        <taxon>Plagiorchiida</taxon>
        <taxon>Troglotremata</taxon>
        <taxon>Troglotrematidae</taxon>
        <taxon>Paragonimus</taxon>
    </lineage>
</organism>
<dbReference type="GO" id="GO:0008289">
    <property type="term" value="F:lipid binding"/>
    <property type="evidence" value="ECO:0007669"/>
    <property type="project" value="UniProtKB-KW"/>
</dbReference>
<keyword evidence="3" id="KW-1185">Reference proteome</keyword>
<reference evidence="2" key="1">
    <citation type="submission" date="2019-05" db="EMBL/GenBank/DDBJ databases">
        <title>Annotation for the trematode Paragonimus heterotremus.</title>
        <authorList>
            <person name="Choi Y.-J."/>
        </authorList>
    </citation>
    <scope>NUCLEOTIDE SEQUENCE</scope>
    <source>
        <strain evidence="2">LC</strain>
    </source>
</reference>
<evidence type="ECO:0000313" key="3">
    <source>
        <dbReference type="Proteomes" id="UP000748531"/>
    </source>
</evidence>
<dbReference type="InterPro" id="IPR000463">
    <property type="entry name" value="Fatty_acid-bd"/>
</dbReference>
<dbReference type="SUPFAM" id="SSF50814">
    <property type="entry name" value="Lipocalins"/>
    <property type="match status" value="1"/>
</dbReference>
<dbReference type="Proteomes" id="UP000748531">
    <property type="component" value="Unassembled WGS sequence"/>
</dbReference>
<sequence>MSHFVGCWRFIRAENLDELLKTLKVNDGLRKLATVARPRVIIRMVSVKELEVASITDYITVVEQAKFDEEFTEITADGRVVTSTFTKESESKMTKVQKHADLNTVVQYEVQGDELTTTVTAGGVTARAKFSRHNDRRSSQDTRIEDL</sequence>
<dbReference type="AlphaFoldDB" id="A0A8J4WFL9"/>
<accession>A0A8J4WFL9</accession>
<dbReference type="EMBL" id="LUCH01004918">
    <property type="protein sequence ID" value="KAF5398526.1"/>
    <property type="molecule type" value="Genomic_DNA"/>
</dbReference>
<dbReference type="OrthoDB" id="412780at2759"/>
<proteinExistence type="inferred from homology"/>
<comment type="caution">
    <text evidence="2">The sequence shown here is derived from an EMBL/GenBank/DDBJ whole genome shotgun (WGS) entry which is preliminary data.</text>
</comment>
<dbReference type="PRINTS" id="PR00178">
    <property type="entry name" value="FATTYACIDBP"/>
</dbReference>
<dbReference type="Gene3D" id="2.40.128.20">
    <property type="match status" value="1"/>
</dbReference>
<gene>
    <name evidence="2" type="ORF">PHET_08267</name>
</gene>
<dbReference type="InterPro" id="IPR031259">
    <property type="entry name" value="ILBP"/>
</dbReference>
<dbReference type="InterPro" id="IPR012674">
    <property type="entry name" value="Calycin"/>
</dbReference>
<evidence type="ECO:0000256" key="1">
    <source>
        <dbReference type="ARBA" id="ARBA00008390"/>
    </source>
</evidence>
<name>A0A8J4WFL9_9TREM</name>
<dbReference type="CDD" id="cd00742">
    <property type="entry name" value="FABP"/>
    <property type="match status" value="1"/>
</dbReference>